<keyword evidence="3" id="KW-1185">Reference proteome</keyword>
<name>A0A3S5CHK6_9PLAT</name>
<feature type="region of interest" description="Disordered" evidence="1">
    <location>
        <begin position="14"/>
        <end position="41"/>
    </location>
</feature>
<proteinExistence type="predicted"/>
<comment type="caution">
    <text evidence="2">The sequence shown here is derived from an EMBL/GenBank/DDBJ whole genome shotgun (WGS) entry which is preliminary data.</text>
</comment>
<gene>
    <name evidence="2" type="ORF">PXEA_LOCUS15434</name>
</gene>
<organism evidence="2 3">
    <name type="scientific">Protopolystoma xenopodis</name>
    <dbReference type="NCBI Taxonomy" id="117903"/>
    <lineage>
        <taxon>Eukaryota</taxon>
        <taxon>Metazoa</taxon>
        <taxon>Spiralia</taxon>
        <taxon>Lophotrochozoa</taxon>
        <taxon>Platyhelminthes</taxon>
        <taxon>Monogenea</taxon>
        <taxon>Polyopisthocotylea</taxon>
        <taxon>Polystomatidea</taxon>
        <taxon>Polystomatidae</taxon>
        <taxon>Protopolystoma</taxon>
    </lineage>
</organism>
<dbReference type="AlphaFoldDB" id="A0A3S5CHK6"/>
<reference evidence="2" key="1">
    <citation type="submission" date="2018-11" db="EMBL/GenBank/DDBJ databases">
        <authorList>
            <consortium name="Pathogen Informatics"/>
        </authorList>
    </citation>
    <scope>NUCLEOTIDE SEQUENCE</scope>
</reference>
<accession>A0A3S5CHK6</accession>
<feature type="compositionally biased region" description="Low complexity" evidence="1">
    <location>
        <begin position="20"/>
        <end position="38"/>
    </location>
</feature>
<evidence type="ECO:0000313" key="2">
    <source>
        <dbReference type="EMBL" id="VEL21994.1"/>
    </source>
</evidence>
<evidence type="ECO:0000313" key="3">
    <source>
        <dbReference type="Proteomes" id="UP000784294"/>
    </source>
</evidence>
<sequence>MDGDILELEHSICNNEATTSDPDPSCTAASPPTATTYDQASQMRPGIQLSHDLAWPHALPPIKWFSHLTSPLVDEFASTCSPLQPSDQLMSLPSKSLSRIGSASTGDQLTCERNASIATLSTSTTANIIPTSSVTVSATSGDMVAFSVSSSPSITVSPSPSEIASLARQSFTSHPNGSFTLLQDSKLGAYKSLNERLDVSSLVLEDGAGSKHSDSEFAPVADKGWGIDTGEPGALSSGRQLLLLPRDRVGFAQSASPITPLETVIGLDWGVWAGSPSTQRVSLSLYPKFHQLYYVTSIFLGLVI</sequence>
<protein>
    <submittedName>
        <fullName evidence="2">Uncharacterized protein</fullName>
    </submittedName>
</protein>
<dbReference type="Proteomes" id="UP000784294">
    <property type="component" value="Unassembled WGS sequence"/>
</dbReference>
<evidence type="ECO:0000256" key="1">
    <source>
        <dbReference type="SAM" id="MobiDB-lite"/>
    </source>
</evidence>
<dbReference type="EMBL" id="CAAALY010054163">
    <property type="protein sequence ID" value="VEL21994.1"/>
    <property type="molecule type" value="Genomic_DNA"/>
</dbReference>